<comment type="caution">
    <text evidence="1">The sequence shown here is derived from an EMBL/GenBank/DDBJ whole genome shotgun (WGS) entry which is preliminary data.</text>
</comment>
<sequence length="332" mass="36538">MDGSDVDEDAVVRIFGGDPGAARPMGLEELGAYYAEELVLVSRSRSAVVVVENNGYQGSREEVLRPLSRLGRTVSAFWNVNAVSRLNLAEDGLIASEFDMIAPEEEPYGSRPDAWEPLLKGLVFESGARWGAGLAAIERATSARFDDAWLDGPHRAVEITPVPEYLLKQHAYGDSPLLEREPFVSYLADLGPAVLERIRRHALDLALTHADLREHPLAVAALAAHELPATTRARLRDDLTAAADKARARFETLRGEELDDFGPVHERPSHPAFRQAAVFRALARCVVAQLPTTRDHLPDIVSSLATAMTGEGERVAEFWLLDRLHDLAQRET</sequence>
<dbReference type="EMBL" id="JANCPR020000058">
    <property type="protein sequence ID" value="MDJ1137456.1"/>
    <property type="molecule type" value="Genomic_DNA"/>
</dbReference>
<organism evidence="1 2">
    <name type="scientific">Streptomyces iconiensis</name>
    <dbReference type="NCBI Taxonomy" id="1384038"/>
    <lineage>
        <taxon>Bacteria</taxon>
        <taxon>Bacillati</taxon>
        <taxon>Actinomycetota</taxon>
        <taxon>Actinomycetes</taxon>
        <taxon>Kitasatosporales</taxon>
        <taxon>Streptomycetaceae</taxon>
        <taxon>Streptomyces</taxon>
    </lineage>
</organism>
<proteinExistence type="predicted"/>
<dbReference type="Pfam" id="PF20062">
    <property type="entry name" value="DUF6461"/>
    <property type="match status" value="1"/>
</dbReference>
<protein>
    <submittedName>
        <fullName evidence="1">DUF6461 domain-containing protein</fullName>
    </submittedName>
</protein>
<dbReference type="RefSeq" id="WP_274047241.1">
    <property type="nucleotide sequence ID" value="NZ_JANCPR020000058.1"/>
</dbReference>
<name>A0ABT7A9G9_9ACTN</name>
<reference evidence="1 2" key="1">
    <citation type="submission" date="2023-05" db="EMBL/GenBank/DDBJ databases">
        <title>Streptantibioticus silvisoli sp. nov., acidotolerant actinomycetes 1 from pine litter.</title>
        <authorList>
            <person name="Swiecimska M."/>
            <person name="Golinska P."/>
            <person name="Sangal V."/>
            <person name="Wachnowicz B."/>
            <person name="Goodfellow M."/>
        </authorList>
    </citation>
    <scope>NUCLEOTIDE SEQUENCE [LARGE SCALE GENOMIC DNA]</scope>
    <source>
        <strain evidence="1 2">DSM 42109</strain>
    </source>
</reference>
<gene>
    <name evidence="1" type="ORF">NMN56_037000</name>
</gene>
<dbReference type="InterPro" id="IPR045592">
    <property type="entry name" value="DUF6461"/>
</dbReference>
<evidence type="ECO:0000313" key="1">
    <source>
        <dbReference type="EMBL" id="MDJ1137456.1"/>
    </source>
</evidence>
<accession>A0ABT7A9G9</accession>
<evidence type="ECO:0000313" key="2">
    <source>
        <dbReference type="Proteomes" id="UP001214441"/>
    </source>
</evidence>
<dbReference type="Proteomes" id="UP001214441">
    <property type="component" value="Unassembled WGS sequence"/>
</dbReference>
<keyword evidence="2" id="KW-1185">Reference proteome</keyword>